<evidence type="ECO:0000256" key="3">
    <source>
        <dbReference type="ARBA" id="ARBA00022737"/>
    </source>
</evidence>
<comment type="subcellular location">
    <subcellularLocation>
        <location evidence="1">Cytoplasm</location>
    </subcellularLocation>
</comment>
<accession>A0A7G2CPY4</accession>
<feature type="coiled-coil region" evidence="5">
    <location>
        <begin position="454"/>
        <end position="485"/>
    </location>
</feature>
<evidence type="ECO:0000256" key="6">
    <source>
        <dbReference type="SAM" id="MobiDB-lite"/>
    </source>
</evidence>
<organism evidence="7 8">
    <name type="scientific">Angomonas deanei</name>
    <dbReference type="NCBI Taxonomy" id="59799"/>
    <lineage>
        <taxon>Eukaryota</taxon>
        <taxon>Discoba</taxon>
        <taxon>Euglenozoa</taxon>
        <taxon>Kinetoplastea</taxon>
        <taxon>Metakinetoplastina</taxon>
        <taxon>Trypanosomatida</taxon>
        <taxon>Trypanosomatidae</taxon>
        <taxon>Strigomonadinae</taxon>
        <taxon>Angomonas</taxon>
    </lineage>
</organism>
<feature type="compositionally biased region" description="Low complexity" evidence="6">
    <location>
        <begin position="282"/>
        <end position="295"/>
    </location>
</feature>
<evidence type="ECO:0000256" key="5">
    <source>
        <dbReference type="SAM" id="Coils"/>
    </source>
</evidence>
<evidence type="ECO:0000313" key="7">
    <source>
        <dbReference type="EMBL" id="CAD2221031.1"/>
    </source>
</evidence>
<dbReference type="Proteomes" id="UP000515908">
    <property type="component" value="Chromosome 19"/>
</dbReference>
<evidence type="ECO:0000256" key="2">
    <source>
        <dbReference type="ARBA" id="ARBA00022490"/>
    </source>
</evidence>
<dbReference type="InterPro" id="IPR000048">
    <property type="entry name" value="IQ_motif_EF-hand-BS"/>
</dbReference>
<feature type="coiled-coil region" evidence="5">
    <location>
        <begin position="778"/>
        <end position="821"/>
    </location>
</feature>
<keyword evidence="3" id="KW-0677">Repeat</keyword>
<reference evidence="7 8" key="1">
    <citation type="submission" date="2020-08" db="EMBL/GenBank/DDBJ databases">
        <authorList>
            <person name="Newling K."/>
            <person name="Davey J."/>
            <person name="Forrester S."/>
        </authorList>
    </citation>
    <scope>NUCLEOTIDE SEQUENCE [LARGE SCALE GENOMIC DNA]</scope>
    <source>
        <strain evidence="8">Crithidia deanei Carvalho (ATCC PRA-265)</strain>
    </source>
</reference>
<dbReference type="GO" id="GO:0005516">
    <property type="term" value="F:calmodulin binding"/>
    <property type="evidence" value="ECO:0007669"/>
    <property type="project" value="UniProtKB-KW"/>
</dbReference>
<dbReference type="VEuPathDB" id="TriTrypDB:ADEAN_000855800"/>
<keyword evidence="5" id="KW-0175">Coiled coil</keyword>
<feature type="compositionally biased region" description="Polar residues" evidence="6">
    <location>
        <begin position="254"/>
        <end position="267"/>
    </location>
</feature>
<keyword evidence="8" id="KW-1185">Reference proteome</keyword>
<evidence type="ECO:0000313" key="8">
    <source>
        <dbReference type="Proteomes" id="UP000515908"/>
    </source>
</evidence>
<name>A0A7G2CPY4_9TRYP</name>
<dbReference type="Gene3D" id="1.20.5.190">
    <property type="match status" value="6"/>
</dbReference>
<dbReference type="GO" id="GO:0000278">
    <property type="term" value="P:mitotic cell cycle"/>
    <property type="evidence" value="ECO:0007669"/>
    <property type="project" value="TreeGrafter"/>
</dbReference>
<dbReference type="PANTHER" id="PTHR22706:SF1">
    <property type="entry name" value="ASSEMBLY FACTOR FOR SPINDLE MICROTUBULES"/>
    <property type="match status" value="1"/>
</dbReference>
<dbReference type="GO" id="GO:0000922">
    <property type="term" value="C:spindle pole"/>
    <property type="evidence" value="ECO:0007669"/>
    <property type="project" value="TreeGrafter"/>
</dbReference>
<dbReference type="InterPro" id="IPR051185">
    <property type="entry name" value="ASPM"/>
</dbReference>
<dbReference type="GO" id="GO:0005737">
    <property type="term" value="C:cytoplasm"/>
    <property type="evidence" value="ECO:0007669"/>
    <property type="project" value="UniProtKB-SubCell"/>
</dbReference>
<dbReference type="Pfam" id="PF00612">
    <property type="entry name" value="IQ"/>
    <property type="match status" value="11"/>
</dbReference>
<protein>
    <submittedName>
        <fullName evidence="7">IQ calmodulin-binding motif containing protein, putative</fullName>
    </submittedName>
</protein>
<gene>
    <name evidence="7" type="ORF">ADEAN_000855800</name>
</gene>
<keyword evidence="2" id="KW-0963">Cytoplasm</keyword>
<proteinExistence type="predicted"/>
<dbReference type="SMART" id="SM00015">
    <property type="entry name" value="IQ"/>
    <property type="match status" value="19"/>
</dbReference>
<dbReference type="GO" id="GO:0051295">
    <property type="term" value="P:establishment of meiotic spindle localization"/>
    <property type="evidence" value="ECO:0007669"/>
    <property type="project" value="TreeGrafter"/>
</dbReference>
<dbReference type="PANTHER" id="PTHR22706">
    <property type="entry name" value="ASSEMBLY FACTOR FOR SPINDLE MICROTUBULES"/>
    <property type="match status" value="1"/>
</dbReference>
<evidence type="ECO:0000256" key="1">
    <source>
        <dbReference type="ARBA" id="ARBA00004496"/>
    </source>
</evidence>
<feature type="region of interest" description="Disordered" evidence="6">
    <location>
        <begin position="239"/>
        <end position="337"/>
    </location>
</feature>
<feature type="coiled-coil region" evidence="5">
    <location>
        <begin position="397"/>
        <end position="424"/>
    </location>
</feature>
<dbReference type="PROSITE" id="PS50096">
    <property type="entry name" value="IQ"/>
    <property type="match status" value="15"/>
</dbReference>
<evidence type="ECO:0000256" key="4">
    <source>
        <dbReference type="ARBA" id="ARBA00022860"/>
    </source>
</evidence>
<keyword evidence="4" id="KW-0112">Calmodulin-binding</keyword>
<dbReference type="EMBL" id="LR877163">
    <property type="protein sequence ID" value="CAD2221031.1"/>
    <property type="molecule type" value="Genomic_DNA"/>
</dbReference>
<dbReference type="GO" id="GO:0007051">
    <property type="term" value="P:spindle organization"/>
    <property type="evidence" value="ECO:0007669"/>
    <property type="project" value="TreeGrafter"/>
</dbReference>
<sequence length="1311" mass="154017">MCRRRGELTESLQFLEEAAQLEVRIADGTITSVLSEELNQEISKEENKHHLYANGTAMASPSTYLNLCTIHNEMGNHEAAVIAVELSIAGLQRELAEETEEEARQHTAMMLAVGLYNLGVSLERRNRHGDAESAQQAYLLCLQTARQYLVDPRCPTVDAAVEAIRRMRGTKPRKSHKKEDTSADRVLAARTPFAWAQADADRVTEVDRPLFQADSGATSPSHSKTWSNTAPQRLASLPITPAAPMSPAPFRRPSTASLVASGNSPLQGSRRDSNRLPSLRPSTASQRFSSSDRSSFPPPAQKRAASGTKRRPAPPAGKSTSKRPHAGKPPKANSKVANRLRQRMSQDMMTHEARIENTAATTIQRTWRGVLARDTIRRQMAAAVTIQRCFRVFSERRRRQREKEREEEERLAVLRRAVEDEAARVIQARARQYLKRRAIHQAYLDRQQRRHLAARRIQRQFRVFNAEKERIRQEKRRAAKRAEQQQQFRLNYAARRIQQCYHDYKEACVRRAAIEEEWRRHNAAVVLQSHMRGHLTRSWYSYFKPLRRQEMLRDAANKGNITIVQVFLRAMASQQEMVRRCQEFAKGTLEDMYEDAAICIQCHWRSHVARIRYERLRAEREVKRRHALRIFRWYKMRKERNAFLQHREQRRRDRAARQIQTFYKKQKEVEKQKAFEQYHQEQLAKAQFRRLQEQYTPYIQAFLLARRSSALVGSVAADWFKRTTAAVCWQRVGRGYLARKDLSELQVATETVLTQERNTKEQTEAALVLQRAWRCAAAKACVEERRRQKAAVKRIERQYKVYQAKRELHDLKAAKEAKRQDAAARVIQSAWGVKRKQKQLAEMRAYYDAVHEKKMEKARRTVAATSIQSVWRGYKDRQYYHGIYAAYMRRVEAATVIQRAWRARQHREEFVEEVASRAALRNYQHRAALTIQCFWRKMAAAEKVLQLRQVAQHRHNSARHVQSWWRRVLAQKELQRRRTLRQEEEEAMAAVALLWARASTVVQAHLRAHLAARYAMQRRRDKAFGELTLLQRVAFTQQTQAAIKIQAVYRGHYDRVWVRGMKREIQLEEERIAQEKERERKAAVTIQSMVRRWRARRAVEARRQQKLEEMLESREAYLLSADPTSVVRELFWIRDAVEKRDTSAERLERLIRQQAAAATIQQAYRTYLSRKEKSTIQKHQREQKAVRLILQYYRRYRLRKSMEGQFEREAAAITIQRYLRGWQVRRSWQLYKESAQREKEARLYRQDLEDCAALMIQCAWRQRVARKEAQRRRETLAAEKEAQAREEAAVVIQRAFRAYLQRKKEREASSA</sequence>